<dbReference type="Gene3D" id="3.90.550.10">
    <property type="entry name" value="Spore Coat Polysaccharide Biosynthesis Protein SpsA, Chain A"/>
    <property type="match status" value="1"/>
</dbReference>
<organism evidence="2 3">
    <name type="scientific">SAR86 cluster bacterium</name>
    <dbReference type="NCBI Taxonomy" id="2030880"/>
    <lineage>
        <taxon>Bacteria</taxon>
        <taxon>Pseudomonadati</taxon>
        <taxon>Pseudomonadota</taxon>
        <taxon>Gammaproteobacteria</taxon>
        <taxon>SAR86 cluster</taxon>
    </lineage>
</organism>
<evidence type="ECO:0000313" key="3">
    <source>
        <dbReference type="Proteomes" id="UP000218172"/>
    </source>
</evidence>
<evidence type="ECO:0000259" key="1">
    <source>
        <dbReference type="Pfam" id="PF00535"/>
    </source>
</evidence>
<dbReference type="Proteomes" id="UP000218172">
    <property type="component" value="Unassembled WGS sequence"/>
</dbReference>
<dbReference type="GO" id="GO:0016758">
    <property type="term" value="F:hexosyltransferase activity"/>
    <property type="evidence" value="ECO:0007669"/>
    <property type="project" value="UniProtKB-ARBA"/>
</dbReference>
<feature type="domain" description="Glycosyltransferase 2-like" evidence="1">
    <location>
        <begin position="7"/>
        <end position="127"/>
    </location>
</feature>
<accession>A0A2A4MQS4</accession>
<dbReference type="SUPFAM" id="SSF53448">
    <property type="entry name" value="Nucleotide-diphospho-sugar transferases"/>
    <property type="match status" value="1"/>
</dbReference>
<protein>
    <recommendedName>
        <fullName evidence="1">Glycosyltransferase 2-like domain-containing protein</fullName>
    </recommendedName>
</protein>
<gene>
    <name evidence="2" type="ORF">COC19_03145</name>
</gene>
<comment type="caution">
    <text evidence="2">The sequence shown here is derived from an EMBL/GenBank/DDBJ whole genome shotgun (WGS) entry which is preliminary data.</text>
</comment>
<dbReference type="Pfam" id="PF00535">
    <property type="entry name" value="Glycos_transf_2"/>
    <property type="match status" value="1"/>
</dbReference>
<reference evidence="3" key="1">
    <citation type="submission" date="2017-08" db="EMBL/GenBank/DDBJ databases">
        <title>A dynamic microbial community with high functional redundancy inhabits the cold, oxic subseafloor aquifer.</title>
        <authorList>
            <person name="Tully B.J."/>
            <person name="Wheat C.G."/>
            <person name="Glazer B.T."/>
            <person name="Huber J.A."/>
        </authorList>
    </citation>
    <scope>NUCLEOTIDE SEQUENCE [LARGE SCALE GENOMIC DNA]</scope>
</reference>
<dbReference type="PANTHER" id="PTHR22916">
    <property type="entry name" value="GLYCOSYLTRANSFERASE"/>
    <property type="match status" value="1"/>
</dbReference>
<name>A0A2A4MQS4_9GAMM</name>
<dbReference type="EMBL" id="NVQR01000043">
    <property type="protein sequence ID" value="PCH62200.1"/>
    <property type="molecule type" value="Genomic_DNA"/>
</dbReference>
<dbReference type="PANTHER" id="PTHR22916:SF3">
    <property type="entry name" value="UDP-GLCNAC:BETAGAL BETA-1,3-N-ACETYLGLUCOSAMINYLTRANSFERASE-LIKE PROTEIN 1"/>
    <property type="match status" value="1"/>
</dbReference>
<dbReference type="InterPro" id="IPR001173">
    <property type="entry name" value="Glyco_trans_2-like"/>
</dbReference>
<dbReference type="InterPro" id="IPR029044">
    <property type="entry name" value="Nucleotide-diphossugar_trans"/>
</dbReference>
<dbReference type="CDD" id="cd04196">
    <property type="entry name" value="GT_2_like_d"/>
    <property type="match status" value="1"/>
</dbReference>
<dbReference type="AlphaFoldDB" id="A0A2A4MQS4"/>
<sequence>MQTKLAILLSTYNGAAFLAEQLDSLLAQSYKNFIVVMRDDGSSDDTLEILQDYQQRHPQYFTLLENDGINLGACAGFSFLMQYTLDNKTSLGLASAYMMFCDQDDTWHVDKVKIEMGRMLETEAELISQKGGLQDTVQGKTAVLVHSDLAVVDENGALIAASFMTYQGLSSNKKSLSQLLLSNTVTGCTALANEALIEQALPLSENAIMHDWWLAINAAAFGSIVFENSALVNYRQHGKNTLGAKPHIKTSLVSRVLKIHVINSHIPLFAEVSRQALAFLQVYANKLSRFERLILKLAIGLNSRHGIVQRGLFRLLRLL</sequence>
<proteinExistence type="predicted"/>
<evidence type="ECO:0000313" key="2">
    <source>
        <dbReference type="EMBL" id="PCH62200.1"/>
    </source>
</evidence>